<evidence type="ECO:0000313" key="15">
    <source>
        <dbReference type="EMBL" id="PIS15167.1"/>
    </source>
</evidence>
<evidence type="ECO:0000256" key="5">
    <source>
        <dbReference type="ARBA" id="ARBA00022670"/>
    </source>
</evidence>
<keyword evidence="3" id="KW-1003">Cell membrane</keyword>
<comment type="subcellular location">
    <subcellularLocation>
        <location evidence="2">Cell membrane</location>
    </subcellularLocation>
    <subcellularLocation>
        <location evidence="1">Membrane</location>
        <topology evidence="1">Single-pass membrane protein</topology>
    </subcellularLocation>
</comment>
<keyword evidence="5" id="KW-0645">Protease</keyword>
<accession>A0A2H0WRA5</accession>
<evidence type="ECO:0000259" key="14">
    <source>
        <dbReference type="Pfam" id="PF03717"/>
    </source>
</evidence>
<keyword evidence="9" id="KW-0573">Peptidoglycan synthesis</keyword>
<evidence type="ECO:0000256" key="1">
    <source>
        <dbReference type="ARBA" id="ARBA00004167"/>
    </source>
</evidence>
<dbReference type="Pfam" id="PF03717">
    <property type="entry name" value="PBP_dimer"/>
    <property type="match status" value="1"/>
</dbReference>
<evidence type="ECO:0000256" key="9">
    <source>
        <dbReference type="ARBA" id="ARBA00022984"/>
    </source>
</evidence>
<evidence type="ECO:0000259" key="13">
    <source>
        <dbReference type="Pfam" id="PF00905"/>
    </source>
</evidence>
<evidence type="ECO:0000256" key="4">
    <source>
        <dbReference type="ARBA" id="ARBA00022519"/>
    </source>
</evidence>
<evidence type="ECO:0000256" key="12">
    <source>
        <dbReference type="ARBA" id="ARBA00023316"/>
    </source>
</evidence>
<evidence type="ECO:0000256" key="11">
    <source>
        <dbReference type="ARBA" id="ARBA00023136"/>
    </source>
</evidence>
<dbReference type="AlphaFoldDB" id="A0A2H0WRA5"/>
<protein>
    <submittedName>
        <fullName evidence="15">Penicillin-binding protein 2</fullName>
    </submittedName>
</protein>
<dbReference type="PANTHER" id="PTHR30627">
    <property type="entry name" value="PEPTIDOGLYCAN D,D-TRANSPEPTIDASE"/>
    <property type="match status" value="1"/>
</dbReference>
<feature type="domain" description="Penicillin-binding protein transpeptidase" evidence="13">
    <location>
        <begin position="202"/>
        <end position="535"/>
    </location>
</feature>
<feature type="domain" description="Penicillin-binding protein dimerisation" evidence="14">
    <location>
        <begin position="92"/>
        <end position="169"/>
    </location>
</feature>
<dbReference type="InterPro" id="IPR012338">
    <property type="entry name" value="Beta-lactam/transpept-like"/>
</dbReference>
<evidence type="ECO:0000313" key="16">
    <source>
        <dbReference type="Proteomes" id="UP000231282"/>
    </source>
</evidence>
<dbReference type="Gene3D" id="3.40.710.10">
    <property type="entry name" value="DD-peptidase/beta-lactamase superfamily"/>
    <property type="match status" value="1"/>
</dbReference>
<evidence type="ECO:0000256" key="8">
    <source>
        <dbReference type="ARBA" id="ARBA00022960"/>
    </source>
</evidence>
<dbReference type="Gene3D" id="3.90.1310.10">
    <property type="entry name" value="Penicillin-binding protein 2a (Domain 2)"/>
    <property type="match status" value="1"/>
</dbReference>
<dbReference type="InterPro" id="IPR001460">
    <property type="entry name" value="PCN-bd_Tpept"/>
</dbReference>
<dbReference type="SUPFAM" id="SSF56601">
    <property type="entry name" value="beta-lactamase/transpeptidase-like"/>
    <property type="match status" value="1"/>
</dbReference>
<evidence type="ECO:0000256" key="10">
    <source>
        <dbReference type="ARBA" id="ARBA00022989"/>
    </source>
</evidence>
<dbReference type="Proteomes" id="UP000231282">
    <property type="component" value="Unassembled WGS sequence"/>
</dbReference>
<keyword evidence="7" id="KW-0378">Hydrolase</keyword>
<gene>
    <name evidence="15" type="primary">mrdA</name>
    <name evidence="15" type="ORF">COT63_01430</name>
</gene>
<dbReference type="InterPro" id="IPR036138">
    <property type="entry name" value="PBP_dimer_sf"/>
</dbReference>
<evidence type="ECO:0000256" key="7">
    <source>
        <dbReference type="ARBA" id="ARBA00022801"/>
    </source>
</evidence>
<reference evidence="16" key="1">
    <citation type="submission" date="2017-09" db="EMBL/GenBank/DDBJ databases">
        <title>Depth-based differentiation of microbial function through sediment-hosted aquifers and enrichment of novel symbionts in the deep terrestrial subsurface.</title>
        <authorList>
            <person name="Probst A.J."/>
            <person name="Ladd B."/>
            <person name="Jarett J.K."/>
            <person name="Geller-Mcgrath D.E."/>
            <person name="Sieber C.M.K."/>
            <person name="Emerson J.B."/>
            <person name="Anantharaman K."/>
            <person name="Thomas B.C."/>
            <person name="Malmstrom R."/>
            <person name="Stieglmeier M."/>
            <person name="Klingl A."/>
            <person name="Woyke T."/>
            <person name="Ryan C.M."/>
            <person name="Banfield J.F."/>
        </authorList>
    </citation>
    <scope>NUCLEOTIDE SEQUENCE [LARGE SCALE GENOMIC DNA]</scope>
</reference>
<dbReference type="InterPro" id="IPR050515">
    <property type="entry name" value="Beta-lactam/transpept"/>
</dbReference>
<organism evidence="15 16">
    <name type="scientific">Candidatus Shapirobacteria bacterium CG09_land_8_20_14_0_10_38_17</name>
    <dbReference type="NCBI Taxonomy" id="1974884"/>
    <lineage>
        <taxon>Bacteria</taxon>
        <taxon>Candidatus Shapironibacteriota</taxon>
    </lineage>
</organism>
<dbReference type="NCBIfam" id="TIGR03423">
    <property type="entry name" value="pbp2_mrdA"/>
    <property type="match status" value="1"/>
</dbReference>
<name>A0A2H0WRA5_9BACT</name>
<evidence type="ECO:0000256" key="3">
    <source>
        <dbReference type="ARBA" id="ARBA00022475"/>
    </source>
</evidence>
<dbReference type="GO" id="GO:0046677">
    <property type="term" value="P:response to antibiotic"/>
    <property type="evidence" value="ECO:0007669"/>
    <property type="project" value="UniProtKB-KW"/>
</dbReference>
<dbReference type="GO" id="GO:0005886">
    <property type="term" value="C:plasma membrane"/>
    <property type="evidence" value="ECO:0007669"/>
    <property type="project" value="TreeGrafter"/>
</dbReference>
<dbReference type="GO" id="GO:0008658">
    <property type="term" value="F:penicillin binding"/>
    <property type="evidence" value="ECO:0007669"/>
    <property type="project" value="InterPro"/>
</dbReference>
<keyword evidence="12" id="KW-0961">Cell wall biogenesis/degradation</keyword>
<dbReference type="EMBL" id="PEZH01000024">
    <property type="protein sequence ID" value="PIS15167.1"/>
    <property type="molecule type" value="Genomic_DNA"/>
</dbReference>
<dbReference type="Pfam" id="PF00905">
    <property type="entry name" value="Transpeptidase"/>
    <property type="match status" value="1"/>
</dbReference>
<keyword evidence="11" id="KW-0472">Membrane</keyword>
<keyword evidence="4" id="KW-0997">Cell inner membrane</keyword>
<dbReference type="GO" id="GO:0008800">
    <property type="term" value="F:beta-lactamase activity"/>
    <property type="evidence" value="ECO:0007669"/>
    <property type="project" value="UniProtKB-EC"/>
</dbReference>
<proteinExistence type="predicted"/>
<evidence type="ECO:0000256" key="6">
    <source>
        <dbReference type="ARBA" id="ARBA00022692"/>
    </source>
</evidence>
<dbReference type="InterPro" id="IPR017790">
    <property type="entry name" value="Penicillin-binding_protein_2"/>
</dbReference>
<sequence>MIKFFRIVLIILFLFLFSRLFYLTVVRGESFRERADENRIVTEVIPASRGIIYDCFGRGLVNNVPYYQLEGKEISRDEFLKLVALGKSDAVKSVYRREYLFGESTAHLLGYLGSVTQEEVEVATNDCGQYYLSDLVGRGGIEEEYECWLKGKNGQRLVETDIKGEITREVGRVAAEPGNDLVLNIDIRLQEKAYKLLSSRKGAIVVTNPKNGKVLALVSSSSFDPNIFTIRRDEQAIKMLLQSEKEPFLNRAISSRFPPGSVFKIVTAIAGLEEGKIDSQTKIEDTGVLRVGSFEYTNWYFTQYGKTEGELNLVGAIKRSNDIFFYKVGEFLGVDKLSFWAKKFGLDKTTGIDLPAEVAGLVPSGEWKQTVKGQPWFLGNTYHLAIGQGDLTVTPLEINIMTNIIANDGKLCQPRIAQDTSDGDKALKTPRRWPKDSPKVESCQDLQLKPENLRLVKEGMKETCSAGGTAFPFFNFQPQTACKTGTAEFGDANNKTHAWFTAFAPIDDPRLSVTVFLEGGGEGSADAAPIAKEIMAEYFEEIKN</sequence>
<dbReference type="GO" id="GO:0009002">
    <property type="term" value="F:serine-type D-Ala-D-Ala carboxypeptidase activity"/>
    <property type="evidence" value="ECO:0007669"/>
    <property type="project" value="InterPro"/>
</dbReference>
<keyword evidence="10" id="KW-1133">Transmembrane helix</keyword>
<dbReference type="SUPFAM" id="SSF56519">
    <property type="entry name" value="Penicillin binding protein dimerisation domain"/>
    <property type="match status" value="1"/>
</dbReference>
<evidence type="ECO:0000256" key="2">
    <source>
        <dbReference type="ARBA" id="ARBA00004236"/>
    </source>
</evidence>
<dbReference type="PANTHER" id="PTHR30627:SF2">
    <property type="entry name" value="PEPTIDOGLYCAN D,D-TRANSPEPTIDASE MRDA"/>
    <property type="match status" value="1"/>
</dbReference>
<dbReference type="GO" id="GO:0071555">
    <property type="term" value="P:cell wall organization"/>
    <property type="evidence" value="ECO:0007669"/>
    <property type="project" value="TreeGrafter"/>
</dbReference>
<keyword evidence="6" id="KW-0812">Transmembrane</keyword>
<dbReference type="InterPro" id="IPR005311">
    <property type="entry name" value="PBP_dimer"/>
</dbReference>
<comment type="caution">
    <text evidence="15">The sequence shown here is derived from an EMBL/GenBank/DDBJ whole genome shotgun (WGS) entry which is preliminary data.</text>
</comment>
<dbReference type="GO" id="GO:0009252">
    <property type="term" value="P:peptidoglycan biosynthetic process"/>
    <property type="evidence" value="ECO:0007669"/>
    <property type="project" value="InterPro"/>
</dbReference>
<keyword evidence="8" id="KW-0133">Cell shape</keyword>